<dbReference type="EMBL" id="JACJVO010000033">
    <property type="protein sequence ID" value="MBB6734365.1"/>
    <property type="molecule type" value="Genomic_DNA"/>
</dbReference>
<evidence type="ECO:0008006" key="3">
    <source>
        <dbReference type="Google" id="ProtNLM"/>
    </source>
</evidence>
<protein>
    <recommendedName>
        <fullName evidence="3">LSM domain-containing protein</fullName>
    </recommendedName>
</protein>
<organism evidence="1 2">
    <name type="scientific">Cohnella zeiphila</name>
    <dbReference type="NCBI Taxonomy" id="2761120"/>
    <lineage>
        <taxon>Bacteria</taxon>
        <taxon>Bacillati</taxon>
        <taxon>Bacillota</taxon>
        <taxon>Bacilli</taxon>
        <taxon>Bacillales</taxon>
        <taxon>Paenibacillaceae</taxon>
        <taxon>Cohnella</taxon>
    </lineage>
</organism>
<accession>A0A7X0VY65</accession>
<evidence type="ECO:0000313" key="1">
    <source>
        <dbReference type="EMBL" id="MBB6734365.1"/>
    </source>
</evidence>
<evidence type="ECO:0000313" key="2">
    <source>
        <dbReference type="Proteomes" id="UP000564644"/>
    </source>
</evidence>
<gene>
    <name evidence="1" type="ORF">H7C18_25910</name>
</gene>
<name>A0A7X0VY65_9BACL</name>
<sequence>MNFAQALVPHFGRRIEVFMDNRFLQGTLHGITDGILSILADSSVYSEESGLFSIPVANLEFVRILVG</sequence>
<dbReference type="AlphaFoldDB" id="A0A7X0VY65"/>
<keyword evidence="2" id="KW-1185">Reference proteome</keyword>
<reference evidence="1 2" key="1">
    <citation type="submission" date="2020-08" db="EMBL/GenBank/DDBJ databases">
        <title>Cohnella phylogeny.</title>
        <authorList>
            <person name="Dunlap C."/>
        </authorList>
    </citation>
    <scope>NUCLEOTIDE SEQUENCE [LARGE SCALE GENOMIC DNA]</scope>
    <source>
        <strain evidence="1 2">CBP 2801</strain>
    </source>
</reference>
<proteinExistence type="predicted"/>
<comment type="caution">
    <text evidence="1">The sequence shown here is derived from an EMBL/GenBank/DDBJ whole genome shotgun (WGS) entry which is preliminary data.</text>
</comment>
<dbReference type="Proteomes" id="UP000564644">
    <property type="component" value="Unassembled WGS sequence"/>
</dbReference>
<dbReference type="RefSeq" id="WP_185132030.1">
    <property type="nucleotide sequence ID" value="NZ_JACJVO010000033.1"/>
</dbReference>